<dbReference type="EMBL" id="CAJPIZ010045970">
    <property type="protein sequence ID" value="CAG2122281.1"/>
    <property type="molecule type" value="Genomic_DNA"/>
</dbReference>
<keyword evidence="3" id="KW-1185">Reference proteome</keyword>
<feature type="non-terminal residue" evidence="2">
    <location>
        <position position="1"/>
    </location>
</feature>
<name>A0A7R9QKT2_9ACAR</name>
<evidence type="ECO:0000313" key="3">
    <source>
        <dbReference type="Proteomes" id="UP000759131"/>
    </source>
</evidence>
<evidence type="ECO:0000259" key="1">
    <source>
        <dbReference type="PROSITE" id="PS50200"/>
    </source>
</evidence>
<feature type="domain" description="Ras-associating" evidence="1">
    <location>
        <begin position="25"/>
        <end position="76"/>
    </location>
</feature>
<dbReference type="PROSITE" id="PS50200">
    <property type="entry name" value="RA"/>
    <property type="match status" value="1"/>
</dbReference>
<gene>
    <name evidence="2" type="ORF">OSB1V03_LOCUS22227</name>
</gene>
<sequence>MSTAPEMPNNANEYRNKWLSIKESDEIICRVFCADHTYTTLKITVETKADAIKVQAAEKLGMDKVNELVLVELKSN</sequence>
<reference evidence="2" key="1">
    <citation type="submission" date="2020-11" db="EMBL/GenBank/DDBJ databases">
        <authorList>
            <person name="Tran Van P."/>
        </authorList>
    </citation>
    <scope>NUCLEOTIDE SEQUENCE</scope>
</reference>
<accession>A0A7R9QKT2</accession>
<dbReference type="Proteomes" id="UP000759131">
    <property type="component" value="Unassembled WGS sequence"/>
</dbReference>
<dbReference type="EMBL" id="OC900545">
    <property type="protein sequence ID" value="CAD7649068.1"/>
    <property type="molecule type" value="Genomic_DNA"/>
</dbReference>
<dbReference type="Gene3D" id="3.10.20.90">
    <property type="entry name" value="Phosphatidylinositol 3-kinase Catalytic Subunit, Chain A, domain 1"/>
    <property type="match status" value="1"/>
</dbReference>
<evidence type="ECO:0000313" key="2">
    <source>
        <dbReference type="EMBL" id="CAD7649068.1"/>
    </source>
</evidence>
<dbReference type="InterPro" id="IPR000159">
    <property type="entry name" value="RA_dom"/>
</dbReference>
<protein>
    <recommendedName>
        <fullName evidence="1">Ras-associating domain-containing protein</fullName>
    </recommendedName>
</protein>
<dbReference type="AlphaFoldDB" id="A0A7R9QKT2"/>
<organism evidence="2">
    <name type="scientific">Medioppia subpectinata</name>
    <dbReference type="NCBI Taxonomy" id="1979941"/>
    <lineage>
        <taxon>Eukaryota</taxon>
        <taxon>Metazoa</taxon>
        <taxon>Ecdysozoa</taxon>
        <taxon>Arthropoda</taxon>
        <taxon>Chelicerata</taxon>
        <taxon>Arachnida</taxon>
        <taxon>Acari</taxon>
        <taxon>Acariformes</taxon>
        <taxon>Sarcoptiformes</taxon>
        <taxon>Oribatida</taxon>
        <taxon>Brachypylina</taxon>
        <taxon>Oppioidea</taxon>
        <taxon>Oppiidae</taxon>
        <taxon>Medioppia</taxon>
    </lineage>
</organism>
<dbReference type="InterPro" id="IPR029071">
    <property type="entry name" value="Ubiquitin-like_domsf"/>
</dbReference>
<proteinExistence type="predicted"/>
<dbReference type="OrthoDB" id="21144at2759"/>
<dbReference type="GO" id="GO:0007165">
    <property type="term" value="P:signal transduction"/>
    <property type="evidence" value="ECO:0007669"/>
    <property type="project" value="InterPro"/>
</dbReference>
<dbReference type="SUPFAM" id="SSF54236">
    <property type="entry name" value="Ubiquitin-like"/>
    <property type="match status" value="1"/>
</dbReference>